<dbReference type="PANTHER" id="PTHR46890">
    <property type="entry name" value="NON-LTR RETROLELEMENT REVERSE TRANSCRIPTASE-LIKE PROTEIN-RELATED"/>
    <property type="match status" value="1"/>
</dbReference>
<accession>A0A9R1UXV6</accession>
<sequence>MGIKDEIDLVRPKIINDNFKKISEEDRDMLEASLSLDEVKNAIWSCGSHKAPRPDGFTFKFLKEFWDVLKDDIFKRVKYWLQCLFISLIQKKLGPLYLNDYRPINLIGCMHKILSKLLSLRLKKVLGRIIGLEQSAYVEGRSILDGPFIINEIFFG</sequence>
<keyword evidence="2" id="KW-1185">Reference proteome</keyword>
<dbReference type="PANTHER" id="PTHR46890:SF50">
    <property type="entry name" value="RNA-DIRECTED DNA POLYMERASE, EUKARYOTA, REVERSE TRANSCRIPTASE ZINC-BINDING DOMAIN PROTEIN-RELATED"/>
    <property type="match status" value="1"/>
</dbReference>
<organism evidence="1 2">
    <name type="scientific">Lactuca sativa</name>
    <name type="common">Garden lettuce</name>
    <dbReference type="NCBI Taxonomy" id="4236"/>
    <lineage>
        <taxon>Eukaryota</taxon>
        <taxon>Viridiplantae</taxon>
        <taxon>Streptophyta</taxon>
        <taxon>Embryophyta</taxon>
        <taxon>Tracheophyta</taxon>
        <taxon>Spermatophyta</taxon>
        <taxon>Magnoliopsida</taxon>
        <taxon>eudicotyledons</taxon>
        <taxon>Gunneridae</taxon>
        <taxon>Pentapetalae</taxon>
        <taxon>asterids</taxon>
        <taxon>campanulids</taxon>
        <taxon>Asterales</taxon>
        <taxon>Asteraceae</taxon>
        <taxon>Cichorioideae</taxon>
        <taxon>Cichorieae</taxon>
        <taxon>Lactucinae</taxon>
        <taxon>Lactuca</taxon>
    </lineage>
</organism>
<dbReference type="InterPro" id="IPR052343">
    <property type="entry name" value="Retrotransposon-Effector_Assoc"/>
</dbReference>
<dbReference type="Proteomes" id="UP000235145">
    <property type="component" value="Unassembled WGS sequence"/>
</dbReference>
<reference evidence="1 2" key="1">
    <citation type="journal article" date="2017" name="Nat. Commun.">
        <title>Genome assembly with in vitro proximity ligation data and whole-genome triplication in lettuce.</title>
        <authorList>
            <person name="Reyes-Chin-Wo S."/>
            <person name="Wang Z."/>
            <person name="Yang X."/>
            <person name="Kozik A."/>
            <person name="Arikit S."/>
            <person name="Song C."/>
            <person name="Xia L."/>
            <person name="Froenicke L."/>
            <person name="Lavelle D.O."/>
            <person name="Truco M.J."/>
            <person name="Xia R."/>
            <person name="Zhu S."/>
            <person name="Xu C."/>
            <person name="Xu H."/>
            <person name="Xu X."/>
            <person name="Cox K."/>
            <person name="Korf I."/>
            <person name="Meyers B.C."/>
            <person name="Michelmore R.W."/>
        </authorList>
    </citation>
    <scope>NUCLEOTIDE SEQUENCE [LARGE SCALE GENOMIC DNA]</scope>
    <source>
        <strain evidence="2">cv. Salinas</strain>
        <tissue evidence="1">Seedlings</tissue>
    </source>
</reference>
<name>A0A9R1UXV6_LACSA</name>
<gene>
    <name evidence="1" type="ORF">LSAT_V11C700378140</name>
</gene>
<evidence type="ECO:0000313" key="2">
    <source>
        <dbReference type="Proteomes" id="UP000235145"/>
    </source>
</evidence>
<proteinExistence type="predicted"/>
<protein>
    <recommendedName>
        <fullName evidence="3">Reverse transcriptase domain-containing protein</fullName>
    </recommendedName>
</protein>
<dbReference type="EMBL" id="NBSK02000007">
    <property type="protein sequence ID" value="KAJ0194711.1"/>
    <property type="molecule type" value="Genomic_DNA"/>
</dbReference>
<comment type="caution">
    <text evidence="1">The sequence shown here is derived from an EMBL/GenBank/DDBJ whole genome shotgun (WGS) entry which is preliminary data.</text>
</comment>
<evidence type="ECO:0000313" key="1">
    <source>
        <dbReference type="EMBL" id="KAJ0194711.1"/>
    </source>
</evidence>
<evidence type="ECO:0008006" key="3">
    <source>
        <dbReference type="Google" id="ProtNLM"/>
    </source>
</evidence>
<dbReference type="AlphaFoldDB" id="A0A9R1UXV6"/>